<accession>A0A8X6NIN1</accession>
<dbReference type="Proteomes" id="UP000887013">
    <property type="component" value="Unassembled WGS sequence"/>
</dbReference>
<keyword evidence="12" id="KW-0472">Membrane</keyword>
<evidence type="ECO:0000256" key="7">
    <source>
        <dbReference type="ARBA" id="ARBA00023015"/>
    </source>
</evidence>
<evidence type="ECO:0000256" key="11">
    <source>
        <dbReference type="PROSITE-ProRule" id="PRU00042"/>
    </source>
</evidence>
<evidence type="ECO:0000256" key="1">
    <source>
        <dbReference type="ARBA" id="ARBA00004123"/>
    </source>
</evidence>
<keyword evidence="8" id="KW-0238">DNA-binding</keyword>
<name>A0A8X6NIN1_NEPPI</name>
<dbReference type="SUPFAM" id="SSF57667">
    <property type="entry name" value="beta-beta-alpha zinc fingers"/>
    <property type="match status" value="1"/>
</dbReference>
<dbReference type="FunFam" id="3.30.160.60:FF:001289">
    <property type="entry name" value="Zinc finger protein 574"/>
    <property type="match status" value="1"/>
</dbReference>
<dbReference type="EMBL" id="BMAW01009892">
    <property type="protein sequence ID" value="GFT16223.1"/>
    <property type="molecule type" value="Genomic_DNA"/>
</dbReference>
<keyword evidence="12" id="KW-1133">Transmembrane helix</keyword>
<evidence type="ECO:0000256" key="4">
    <source>
        <dbReference type="ARBA" id="ARBA00022737"/>
    </source>
</evidence>
<dbReference type="GO" id="GO:0005634">
    <property type="term" value="C:nucleus"/>
    <property type="evidence" value="ECO:0007669"/>
    <property type="project" value="UniProtKB-SubCell"/>
</dbReference>
<dbReference type="OrthoDB" id="6407039at2759"/>
<dbReference type="Gene3D" id="3.30.160.60">
    <property type="entry name" value="Classic Zinc Finger"/>
    <property type="match status" value="2"/>
</dbReference>
<comment type="subcellular location">
    <subcellularLocation>
        <location evidence="1">Nucleus</location>
    </subcellularLocation>
</comment>
<keyword evidence="15" id="KW-1185">Reference proteome</keyword>
<evidence type="ECO:0000256" key="9">
    <source>
        <dbReference type="ARBA" id="ARBA00023163"/>
    </source>
</evidence>
<dbReference type="PROSITE" id="PS50157">
    <property type="entry name" value="ZINC_FINGER_C2H2_2"/>
    <property type="match status" value="2"/>
</dbReference>
<dbReference type="AlphaFoldDB" id="A0A8X6NIN1"/>
<dbReference type="InterPro" id="IPR013087">
    <property type="entry name" value="Znf_C2H2_type"/>
</dbReference>
<feature type="transmembrane region" description="Helical" evidence="12">
    <location>
        <begin position="91"/>
        <end position="110"/>
    </location>
</feature>
<comment type="caution">
    <text evidence="14">The sequence shown here is derived from an EMBL/GenBank/DDBJ whole genome shotgun (WGS) entry which is preliminary data.</text>
</comment>
<dbReference type="PROSITE" id="PS00028">
    <property type="entry name" value="ZINC_FINGER_C2H2_1"/>
    <property type="match status" value="1"/>
</dbReference>
<keyword evidence="6" id="KW-0862">Zinc</keyword>
<dbReference type="GO" id="GO:0000978">
    <property type="term" value="F:RNA polymerase II cis-regulatory region sequence-specific DNA binding"/>
    <property type="evidence" value="ECO:0007669"/>
    <property type="project" value="TreeGrafter"/>
</dbReference>
<evidence type="ECO:0000256" key="3">
    <source>
        <dbReference type="ARBA" id="ARBA00022723"/>
    </source>
</evidence>
<evidence type="ECO:0000313" key="15">
    <source>
        <dbReference type="Proteomes" id="UP000887013"/>
    </source>
</evidence>
<dbReference type="PANTHER" id="PTHR23235:SF152">
    <property type="entry name" value="SI:DKEY-210J14.3"/>
    <property type="match status" value="1"/>
</dbReference>
<dbReference type="GO" id="GO:0008270">
    <property type="term" value="F:zinc ion binding"/>
    <property type="evidence" value="ECO:0007669"/>
    <property type="project" value="UniProtKB-KW"/>
</dbReference>
<dbReference type="Pfam" id="PF00096">
    <property type="entry name" value="zf-C2H2"/>
    <property type="match status" value="1"/>
</dbReference>
<evidence type="ECO:0000256" key="6">
    <source>
        <dbReference type="ARBA" id="ARBA00022833"/>
    </source>
</evidence>
<feature type="domain" description="C2H2-type" evidence="13">
    <location>
        <begin position="12"/>
        <end position="39"/>
    </location>
</feature>
<evidence type="ECO:0000256" key="5">
    <source>
        <dbReference type="ARBA" id="ARBA00022771"/>
    </source>
</evidence>
<sequence>MLAPAKKPRKQHKCNFCPYITYNITHLRNHHVTHTGEKPHQCSICGKGFTQKINLRRHLMTHGKELMSQMNFTVNQQAVTLFYPSRNPKSYTSAPTVLILLLILAIYGIIC</sequence>
<evidence type="ECO:0000256" key="2">
    <source>
        <dbReference type="ARBA" id="ARBA00006991"/>
    </source>
</evidence>
<keyword evidence="9" id="KW-0804">Transcription</keyword>
<keyword evidence="12" id="KW-0812">Transmembrane</keyword>
<evidence type="ECO:0000256" key="8">
    <source>
        <dbReference type="ARBA" id="ARBA00023125"/>
    </source>
</evidence>
<evidence type="ECO:0000313" key="14">
    <source>
        <dbReference type="EMBL" id="GFT16223.1"/>
    </source>
</evidence>
<proteinExistence type="inferred from homology"/>
<dbReference type="PANTHER" id="PTHR23235">
    <property type="entry name" value="KRUEPPEL-LIKE TRANSCRIPTION FACTOR"/>
    <property type="match status" value="1"/>
</dbReference>
<gene>
    <name evidence="14" type="ORF">NPIL_363521</name>
</gene>
<keyword evidence="4" id="KW-0677">Repeat</keyword>
<keyword evidence="5 11" id="KW-0863">Zinc-finger</keyword>
<dbReference type="SMART" id="SM00355">
    <property type="entry name" value="ZnF_C2H2"/>
    <property type="match status" value="2"/>
</dbReference>
<dbReference type="InterPro" id="IPR036236">
    <property type="entry name" value="Znf_C2H2_sf"/>
</dbReference>
<evidence type="ECO:0000259" key="13">
    <source>
        <dbReference type="PROSITE" id="PS50157"/>
    </source>
</evidence>
<keyword evidence="10" id="KW-0539">Nucleus</keyword>
<evidence type="ECO:0000256" key="12">
    <source>
        <dbReference type="SAM" id="Phobius"/>
    </source>
</evidence>
<feature type="domain" description="C2H2-type" evidence="13">
    <location>
        <begin position="40"/>
        <end position="67"/>
    </location>
</feature>
<dbReference type="GO" id="GO:0000981">
    <property type="term" value="F:DNA-binding transcription factor activity, RNA polymerase II-specific"/>
    <property type="evidence" value="ECO:0007669"/>
    <property type="project" value="TreeGrafter"/>
</dbReference>
<evidence type="ECO:0000256" key="10">
    <source>
        <dbReference type="ARBA" id="ARBA00023242"/>
    </source>
</evidence>
<comment type="similarity">
    <text evidence="2">Belongs to the krueppel C2H2-type zinc-finger protein family.</text>
</comment>
<protein>
    <recommendedName>
        <fullName evidence="13">C2H2-type domain-containing protein</fullName>
    </recommendedName>
</protein>
<reference evidence="14" key="1">
    <citation type="submission" date="2020-08" db="EMBL/GenBank/DDBJ databases">
        <title>Multicomponent nature underlies the extraordinary mechanical properties of spider dragline silk.</title>
        <authorList>
            <person name="Kono N."/>
            <person name="Nakamura H."/>
            <person name="Mori M."/>
            <person name="Yoshida Y."/>
            <person name="Ohtoshi R."/>
            <person name="Malay A.D."/>
            <person name="Moran D.A.P."/>
            <person name="Tomita M."/>
            <person name="Numata K."/>
            <person name="Arakawa K."/>
        </authorList>
    </citation>
    <scope>NUCLEOTIDE SEQUENCE</scope>
</reference>
<keyword evidence="7" id="KW-0805">Transcription regulation</keyword>
<keyword evidence="3" id="KW-0479">Metal-binding</keyword>
<organism evidence="14 15">
    <name type="scientific">Nephila pilipes</name>
    <name type="common">Giant wood spider</name>
    <name type="synonym">Nephila maculata</name>
    <dbReference type="NCBI Taxonomy" id="299642"/>
    <lineage>
        <taxon>Eukaryota</taxon>
        <taxon>Metazoa</taxon>
        <taxon>Ecdysozoa</taxon>
        <taxon>Arthropoda</taxon>
        <taxon>Chelicerata</taxon>
        <taxon>Arachnida</taxon>
        <taxon>Araneae</taxon>
        <taxon>Araneomorphae</taxon>
        <taxon>Entelegynae</taxon>
        <taxon>Araneoidea</taxon>
        <taxon>Nephilidae</taxon>
        <taxon>Nephila</taxon>
    </lineage>
</organism>